<keyword evidence="12 17" id="KW-0472">Membrane</keyword>
<evidence type="ECO:0000256" key="16">
    <source>
        <dbReference type="ARBA" id="ARBA00052459"/>
    </source>
</evidence>
<dbReference type="PANTHER" id="PTHR15458">
    <property type="entry name" value="PHOSPHATIDYLETHANOLAMINE N-METHYLTRANSFERASE"/>
    <property type="match status" value="1"/>
</dbReference>
<evidence type="ECO:0000256" key="3">
    <source>
        <dbReference type="ARBA" id="ARBA00022516"/>
    </source>
</evidence>
<dbReference type="AlphaFoldDB" id="A0A0D7A3C9"/>
<evidence type="ECO:0000256" key="10">
    <source>
        <dbReference type="ARBA" id="ARBA00023098"/>
    </source>
</evidence>
<accession>A0A0D7A3C9</accession>
<name>A0A0D7A3C9_9AGAR</name>
<dbReference type="GO" id="GO:0032259">
    <property type="term" value="P:methylation"/>
    <property type="evidence" value="ECO:0007669"/>
    <property type="project" value="UniProtKB-KW"/>
</dbReference>
<comment type="catalytic activity">
    <reaction evidence="15">
        <text>a 1,2-diacyl-sn-glycero-3-phospho-N,N-dimethylethanolamine + S-adenosyl-L-methionine = a 1,2-diacyl-sn-glycero-3-phosphocholine + S-adenosyl-L-homocysteine + H(+)</text>
        <dbReference type="Rhea" id="RHEA:32739"/>
        <dbReference type="ChEBI" id="CHEBI:15378"/>
        <dbReference type="ChEBI" id="CHEBI:57643"/>
        <dbReference type="ChEBI" id="CHEBI:57856"/>
        <dbReference type="ChEBI" id="CHEBI:59789"/>
        <dbReference type="ChEBI" id="CHEBI:64572"/>
        <dbReference type="EC" id="2.1.1.71"/>
    </reaction>
</comment>
<dbReference type="PANTHER" id="PTHR15458:SF5">
    <property type="entry name" value="PHOSPHATIDYLETHANOLAMINE N-METHYLTRANSFERASE"/>
    <property type="match status" value="1"/>
</dbReference>
<evidence type="ECO:0000256" key="15">
    <source>
        <dbReference type="ARBA" id="ARBA00051252"/>
    </source>
</evidence>
<gene>
    <name evidence="19" type="ORF">FISHEDRAFT_50562</name>
</gene>
<dbReference type="GO" id="GO:0005789">
    <property type="term" value="C:endoplasmic reticulum membrane"/>
    <property type="evidence" value="ECO:0007669"/>
    <property type="project" value="UniProtKB-SubCell"/>
</dbReference>
<comment type="caution">
    <text evidence="17">Lacks conserved residue(s) required for the propagation of feature annotation.</text>
</comment>
<comment type="pathway">
    <text evidence="1 17">Phospholipid metabolism; phosphatidylcholine biosynthesis.</text>
</comment>
<keyword evidence="3 17" id="KW-0444">Lipid biosynthesis</keyword>
<comment type="catalytic activity">
    <reaction evidence="16 17">
        <text>a 1,2-diacyl-sn-glycero-3-phospho-N-methylethanolamine + S-adenosyl-L-methionine = a 1,2-diacyl-sn-glycero-3-phospho-N,N-dimethylethanolamine + S-adenosyl-L-homocysteine + H(+)</text>
        <dbReference type="Rhea" id="RHEA:32735"/>
        <dbReference type="ChEBI" id="CHEBI:15378"/>
        <dbReference type="ChEBI" id="CHEBI:57856"/>
        <dbReference type="ChEBI" id="CHEBI:59789"/>
        <dbReference type="ChEBI" id="CHEBI:64572"/>
        <dbReference type="ChEBI" id="CHEBI:64573"/>
        <dbReference type="EC" id="2.1.1.71"/>
    </reaction>
</comment>
<dbReference type="PIRSF" id="PIRSF005444">
    <property type="entry name" value="PEMT"/>
    <property type="match status" value="1"/>
</dbReference>
<feature type="binding site" evidence="17">
    <location>
        <begin position="186"/>
        <end position="187"/>
    </location>
    <ligand>
        <name>S-adenosyl-L-methionine</name>
        <dbReference type="ChEBI" id="CHEBI:59789"/>
    </ligand>
</feature>
<evidence type="ECO:0000256" key="4">
    <source>
        <dbReference type="ARBA" id="ARBA00022603"/>
    </source>
</evidence>
<comment type="subcellular location">
    <subcellularLocation>
        <location evidence="17">Endoplasmic reticulum membrane</location>
        <topology evidence="17">Multi-pass membrane protein</topology>
    </subcellularLocation>
    <subcellularLocation>
        <location evidence="17">Mitochondrion membrane</location>
        <topology evidence="17">Multi-pass membrane protein</topology>
    </subcellularLocation>
</comment>
<feature type="topological domain" description="Lumenal" evidence="17">
    <location>
        <begin position="1"/>
        <end position="19"/>
    </location>
</feature>
<evidence type="ECO:0000256" key="11">
    <source>
        <dbReference type="ARBA" id="ARBA00023128"/>
    </source>
</evidence>
<feature type="topological domain" description="Lumenal" evidence="17">
    <location>
        <begin position="121"/>
        <end position="163"/>
    </location>
</feature>
<dbReference type="GO" id="GO:0031966">
    <property type="term" value="C:mitochondrial membrane"/>
    <property type="evidence" value="ECO:0007669"/>
    <property type="project" value="UniProtKB-SubCell"/>
</dbReference>
<keyword evidence="6 17" id="KW-0949">S-adenosyl-L-methionine</keyword>
<evidence type="ECO:0000256" key="13">
    <source>
        <dbReference type="ARBA" id="ARBA00023209"/>
    </source>
</evidence>
<evidence type="ECO:0000256" key="6">
    <source>
        <dbReference type="ARBA" id="ARBA00022691"/>
    </source>
</evidence>
<keyword evidence="5 17" id="KW-0808">Transferase</keyword>
<dbReference type="Proteomes" id="UP000054144">
    <property type="component" value="Unassembled WGS sequence"/>
</dbReference>
<dbReference type="PROSITE" id="PS51599">
    <property type="entry name" value="SAM_PEMT_PEM2"/>
    <property type="match status" value="1"/>
</dbReference>
<feature type="intramembrane region" description="Helical" evidence="17">
    <location>
        <begin position="20"/>
        <end position="40"/>
    </location>
</feature>
<dbReference type="EC" id="2.1.1.71" evidence="17"/>
<keyword evidence="13 17" id="KW-0594">Phospholipid biosynthesis</keyword>
<organism evidence="19 20">
    <name type="scientific">Fistulina hepatica ATCC 64428</name>
    <dbReference type="NCBI Taxonomy" id="1128425"/>
    <lineage>
        <taxon>Eukaryota</taxon>
        <taxon>Fungi</taxon>
        <taxon>Dikarya</taxon>
        <taxon>Basidiomycota</taxon>
        <taxon>Agaricomycotina</taxon>
        <taxon>Agaricomycetes</taxon>
        <taxon>Agaricomycetidae</taxon>
        <taxon>Agaricales</taxon>
        <taxon>Fistulinaceae</taxon>
        <taxon>Fistulina</taxon>
    </lineage>
</organism>
<keyword evidence="4 17" id="KW-0489">Methyltransferase</keyword>
<evidence type="ECO:0000256" key="2">
    <source>
        <dbReference type="ARBA" id="ARBA00005189"/>
    </source>
</evidence>
<evidence type="ECO:0000256" key="18">
    <source>
        <dbReference type="SAM" id="Phobius"/>
    </source>
</evidence>
<dbReference type="EMBL" id="KN882064">
    <property type="protein sequence ID" value="KIY44874.1"/>
    <property type="molecule type" value="Genomic_DNA"/>
</dbReference>
<dbReference type="GO" id="GO:0000773">
    <property type="term" value="F:phosphatidyl-N-methylethanolamine N-methyltransferase activity"/>
    <property type="evidence" value="ECO:0007669"/>
    <property type="project" value="UniProtKB-UniRule"/>
</dbReference>
<evidence type="ECO:0000313" key="19">
    <source>
        <dbReference type="EMBL" id="KIY44874.1"/>
    </source>
</evidence>
<evidence type="ECO:0000313" key="20">
    <source>
        <dbReference type="Proteomes" id="UP000054144"/>
    </source>
</evidence>
<dbReference type="GO" id="GO:0006656">
    <property type="term" value="P:phosphatidylcholine biosynthetic process"/>
    <property type="evidence" value="ECO:0007669"/>
    <property type="project" value="UniProtKB-UniRule"/>
</dbReference>
<keyword evidence="10 17" id="KW-0443">Lipid metabolism</keyword>
<evidence type="ECO:0000256" key="5">
    <source>
        <dbReference type="ARBA" id="ARBA00022679"/>
    </source>
</evidence>
<evidence type="ECO:0000256" key="8">
    <source>
        <dbReference type="ARBA" id="ARBA00022824"/>
    </source>
</evidence>
<proteinExistence type="inferred from homology"/>
<feature type="binding site" evidence="17">
    <location>
        <begin position="104"/>
        <end position="106"/>
    </location>
    <ligand>
        <name>S-adenosyl-L-methionine</name>
        <dbReference type="ChEBI" id="CHEBI:59789"/>
    </ligand>
</feature>
<evidence type="ECO:0000256" key="12">
    <source>
        <dbReference type="ARBA" id="ARBA00023136"/>
    </source>
</evidence>
<keyword evidence="20" id="KW-1185">Reference proteome</keyword>
<keyword evidence="7 17" id="KW-0812">Transmembrane</keyword>
<keyword evidence="11 17" id="KW-0496">Mitochondrion</keyword>
<dbReference type="FunFam" id="1.20.120.1630:FF:000005">
    <property type="entry name" value="Phosphatidylethanolamine N-methyltransferase"/>
    <property type="match status" value="1"/>
</dbReference>
<dbReference type="Pfam" id="PF04191">
    <property type="entry name" value="PEMT"/>
    <property type="match status" value="1"/>
</dbReference>
<keyword evidence="14 17" id="KW-1208">Phospholipid metabolism</keyword>
<dbReference type="OrthoDB" id="8300106at2759"/>
<dbReference type="HAMAP" id="MF_03216">
    <property type="entry name" value="PLMT"/>
    <property type="match status" value="1"/>
</dbReference>
<feature type="transmembrane region" description="Helical" evidence="18">
    <location>
        <begin position="20"/>
        <end position="39"/>
    </location>
</feature>
<dbReference type="InterPro" id="IPR024960">
    <property type="entry name" value="PEMT/MFAP"/>
</dbReference>
<evidence type="ECO:0000256" key="1">
    <source>
        <dbReference type="ARBA" id="ARBA00004969"/>
    </source>
</evidence>
<protein>
    <recommendedName>
        <fullName evidence="17">Phosphatidyl-N-methylethanolamine N-methyltransferase</fullName>
        <ecNumber evidence="17">2.1.1.71</ecNumber>
    </recommendedName>
    <alternativeName>
        <fullName evidence="17">Phospholipid methyltransferase</fullName>
        <shortName evidence="17">PLMT</shortName>
    </alternativeName>
</protein>
<comment type="function">
    <text evidence="17">Catalyzes the second two steps of the methylation pathway of phosphatidylcholine biosynthesis, the SAM-dependent methylation of phosphatidylmonomethylethanolamine (PMME) to phosphatidyldimethylethanolamine (PDME) and of PDME to phosphatidylcholine (PC).</text>
</comment>
<feature type="topological domain" description="Cytoplasmic" evidence="17">
    <location>
        <begin position="185"/>
        <end position="202"/>
    </location>
</feature>
<comment type="pathway">
    <text evidence="2">Lipid metabolism.</text>
</comment>
<keyword evidence="8 17" id="KW-0256">Endoplasmic reticulum</keyword>
<dbReference type="Gene3D" id="1.20.120.1630">
    <property type="match status" value="1"/>
</dbReference>
<sequence length="202" mass="22376">MGSLAPYIGECWQLVDLTKPSLYVSLLSLAFNPVAWNIVARNEYHNKTITCLFGGNARHGCYFLALLIFSFGCLRDTLRALEDQPHRALLPPSLAIIVPAALALVGQVLVLSSTWALGITGTFLGDYFGILMDHRVEGFPFNILRDPMYDGSTLCFLAGALYSESPVGLLITGYVYIIYRIALRYEGPFTDMIYSTRAAKKH</sequence>
<feature type="transmembrane region" description="Helical" evidence="18">
    <location>
        <begin position="60"/>
        <end position="78"/>
    </location>
</feature>
<evidence type="ECO:0000256" key="14">
    <source>
        <dbReference type="ARBA" id="ARBA00023264"/>
    </source>
</evidence>
<keyword evidence="9 17" id="KW-1133">Transmembrane helix</keyword>
<comment type="similarity">
    <text evidence="17">Belongs to the class VI-like SAM-binding methyltransferase superfamily. PEMT/PEM2 methyltransferase family.</text>
</comment>
<feature type="transmembrane region" description="Helical" evidence="18">
    <location>
        <begin position="90"/>
        <end position="111"/>
    </location>
</feature>
<reference evidence="19 20" key="1">
    <citation type="journal article" date="2015" name="Fungal Genet. Biol.">
        <title>Evolution of novel wood decay mechanisms in Agaricales revealed by the genome sequences of Fistulina hepatica and Cylindrobasidium torrendii.</title>
        <authorList>
            <person name="Floudas D."/>
            <person name="Held B.W."/>
            <person name="Riley R."/>
            <person name="Nagy L.G."/>
            <person name="Koehler G."/>
            <person name="Ransdell A.S."/>
            <person name="Younus H."/>
            <person name="Chow J."/>
            <person name="Chiniquy J."/>
            <person name="Lipzen A."/>
            <person name="Tritt A."/>
            <person name="Sun H."/>
            <person name="Haridas S."/>
            <person name="LaButti K."/>
            <person name="Ohm R.A."/>
            <person name="Kues U."/>
            <person name="Blanchette R.A."/>
            <person name="Grigoriev I.V."/>
            <person name="Minto R.E."/>
            <person name="Hibbett D.S."/>
        </authorList>
    </citation>
    <scope>NUCLEOTIDE SEQUENCE [LARGE SCALE GENOMIC DNA]</scope>
    <source>
        <strain evidence="19 20">ATCC 64428</strain>
    </source>
</reference>
<feature type="topological domain" description="Lumenal" evidence="17">
    <location>
        <begin position="41"/>
        <end position="52"/>
    </location>
</feature>
<evidence type="ECO:0000256" key="9">
    <source>
        <dbReference type="ARBA" id="ARBA00022989"/>
    </source>
</evidence>
<dbReference type="UniPathway" id="UPA00753"/>
<evidence type="ECO:0000256" key="17">
    <source>
        <dbReference type="HAMAP-Rule" id="MF_03216"/>
    </source>
</evidence>
<evidence type="ECO:0000256" key="7">
    <source>
        <dbReference type="ARBA" id="ARBA00022692"/>
    </source>
</evidence>
<dbReference type="InterPro" id="IPR007318">
    <property type="entry name" value="Phopholipid_MeTrfase"/>
</dbReference>